<organism evidence="2 3">
    <name type="scientific">Aspergillus leporis</name>
    <dbReference type="NCBI Taxonomy" id="41062"/>
    <lineage>
        <taxon>Eukaryota</taxon>
        <taxon>Fungi</taxon>
        <taxon>Dikarya</taxon>
        <taxon>Ascomycota</taxon>
        <taxon>Pezizomycotina</taxon>
        <taxon>Eurotiomycetes</taxon>
        <taxon>Eurotiomycetidae</taxon>
        <taxon>Eurotiales</taxon>
        <taxon>Aspergillaceae</taxon>
        <taxon>Aspergillus</taxon>
        <taxon>Aspergillus subgen. Circumdati</taxon>
    </lineage>
</organism>
<sequence>MSFTKNLTRALNTQPLRQQQRHLTYASAEPLEYRLSKLSLSKIKQESARPEPDLRHVVGYASVNRAAGDKMYQNLVRSVELLRTEKKSARSRMAQRGSKDPSLAAFAKGCSEDLGVETRCVSEREGRGRKRRSGRTRGMKREKGGEVVAGGDC</sequence>
<proteinExistence type="predicted"/>
<feature type="compositionally biased region" description="Basic residues" evidence="1">
    <location>
        <begin position="127"/>
        <end position="138"/>
    </location>
</feature>
<evidence type="ECO:0000313" key="2">
    <source>
        <dbReference type="EMBL" id="KAB8078793.1"/>
    </source>
</evidence>
<reference evidence="2 3" key="1">
    <citation type="submission" date="2019-04" db="EMBL/GenBank/DDBJ databases">
        <title>Friends and foes A comparative genomics study of 23 Aspergillus species from section Flavi.</title>
        <authorList>
            <consortium name="DOE Joint Genome Institute"/>
            <person name="Kjaerbolling I."/>
            <person name="Vesth T."/>
            <person name="Frisvad J.C."/>
            <person name="Nybo J.L."/>
            <person name="Theobald S."/>
            <person name="Kildgaard S."/>
            <person name="Isbrandt T."/>
            <person name="Kuo A."/>
            <person name="Sato A."/>
            <person name="Lyhne E.K."/>
            <person name="Kogle M.E."/>
            <person name="Wiebenga A."/>
            <person name="Kun R.S."/>
            <person name="Lubbers R.J."/>
            <person name="Makela M.R."/>
            <person name="Barry K."/>
            <person name="Chovatia M."/>
            <person name="Clum A."/>
            <person name="Daum C."/>
            <person name="Haridas S."/>
            <person name="He G."/>
            <person name="LaButti K."/>
            <person name="Lipzen A."/>
            <person name="Mondo S."/>
            <person name="Riley R."/>
            <person name="Salamov A."/>
            <person name="Simmons B.A."/>
            <person name="Magnuson J.K."/>
            <person name="Henrissat B."/>
            <person name="Mortensen U.H."/>
            <person name="Larsen T.O."/>
            <person name="Devries R.P."/>
            <person name="Grigoriev I.V."/>
            <person name="Machida M."/>
            <person name="Baker S.E."/>
            <person name="Andersen M.R."/>
        </authorList>
    </citation>
    <scope>NUCLEOTIDE SEQUENCE [LARGE SCALE GENOMIC DNA]</scope>
    <source>
        <strain evidence="2 3">CBS 151.66</strain>
    </source>
</reference>
<name>A0A5N5XDE4_9EURO</name>
<accession>A0A5N5XDE4</accession>
<dbReference type="EMBL" id="ML732155">
    <property type="protein sequence ID" value="KAB8078793.1"/>
    <property type="molecule type" value="Genomic_DNA"/>
</dbReference>
<feature type="region of interest" description="Disordered" evidence="1">
    <location>
        <begin position="120"/>
        <end position="153"/>
    </location>
</feature>
<evidence type="ECO:0000313" key="3">
    <source>
        <dbReference type="Proteomes" id="UP000326565"/>
    </source>
</evidence>
<dbReference type="Proteomes" id="UP000326565">
    <property type="component" value="Unassembled WGS sequence"/>
</dbReference>
<dbReference type="OrthoDB" id="4337159at2759"/>
<keyword evidence="3" id="KW-1185">Reference proteome</keyword>
<dbReference type="AlphaFoldDB" id="A0A5N5XDE4"/>
<protein>
    <submittedName>
        <fullName evidence="2">Uncharacterized protein</fullName>
    </submittedName>
</protein>
<evidence type="ECO:0000256" key="1">
    <source>
        <dbReference type="SAM" id="MobiDB-lite"/>
    </source>
</evidence>
<gene>
    <name evidence="2" type="ORF">BDV29DRAFT_152432</name>
</gene>